<proteinExistence type="predicted"/>
<dbReference type="GO" id="GO:0005524">
    <property type="term" value="F:ATP binding"/>
    <property type="evidence" value="ECO:0007669"/>
    <property type="project" value="InterPro"/>
</dbReference>
<dbReference type="Proteomes" id="UP000315750">
    <property type="component" value="Chromosome"/>
</dbReference>
<dbReference type="SUPFAM" id="SSF52009">
    <property type="entry name" value="Phosphohistidine domain"/>
    <property type="match status" value="1"/>
</dbReference>
<reference evidence="3 4" key="1">
    <citation type="submission" date="2019-02" db="EMBL/GenBank/DDBJ databases">
        <title>Deep-cultivation of Planctomycetes and their phenomic and genomic characterization uncovers novel biology.</title>
        <authorList>
            <person name="Wiegand S."/>
            <person name="Jogler M."/>
            <person name="Boedeker C."/>
            <person name="Pinto D."/>
            <person name="Vollmers J."/>
            <person name="Rivas-Marin E."/>
            <person name="Kohn T."/>
            <person name="Peeters S.H."/>
            <person name="Heuer A."/>
            <person name="Rast P."/>
            <person name="Oberbeckmann S."/>
            <person name="Bunk B."/>
            <person name="Jeske O."/>
            <person name="Meyerdierks A."/>
            <person name="Storesund J.E."/>
            <person name="Kallscheuer N."/>
            <person name="Luecker S."/>
            <person name="Lage O.M."/>
            <person name="Pohl T."/>
            <person name="Merkel B.J."/>
            <person name="Hornburger P."/>
            <person name="Mueller R.-W."/>
            <person name="Bruemmer F."/>
            <person name="Labrenz M."/>
            <person name="Spormann A.M."/>
            <person name="Op den Camp H."/>
            <person name="Overmann J."/>
            <person name="Amann R."/>
            <person name="Jetten M.S.M."/>
            <person name="Mascher T."/>
            <person name="Medema M.H."/>
            <person name="Devos D.P."/>
            <person name="Kaster A.-K."/>
            <person name="Ovreas L."/>
            <person name="Rohde M."/>
            <person name="Galperin M.Y."/>
            <person name="Jogler C."/>
        </authorList>
    </citation>
    <scope>NUCLEOTIDE SEQUENCE [LARGE SCALE GENOMIC DNA]</scope>
    <source>
        <strain evidence="3 4">Pan181</strain>
    </source>
</reference>
<dbReference type="EC" id="2.7.9.2" evidence="3"/>
<dbReference type="InterPro" id="IPR051549">
    <property type="entry name" value="PEP_Utilizing_Enz"/>
</dbReference>
<accession>A0A518AK39</accession>
<dbReference type="PANTHER" id="PTHR43615">
    <property type="entry name" value="PHOSPHOENOLPYRUVATE SYNTHASE-RELATED"/>
    <property type="match status" value="1"/>
</dbReference>
<dbReference type="InterPro" id="IPR008279">
    <property type="entry name" value="PEP-util_enz_mobile_dom"/>
</dbReference>
<dbReference type="SUPFAM" id="SSF56059">
    <property type="entry name" value="Glutathione synthetase ATP-binding domain-like"/>
    <property type="match status" value="1"/>
</dbReference>
<dbReference type="KEGG" id="amuc:Pan181_12860"/>
<feature type="domain" description="Pyruvate phosphate dikinase AMP/ATP-binding" evidence="2">
    <location>
        <begin position="23"/>
        <end position="321"/>
    </location>
</feature>
<dbReference type="Pfam" id="PF00391">
    <property type="entry name" value="PEP-utilizers"/>
    <property type="match status" value="1"/>
</dbReference>
<dbReference type="InterPro" id="IPR036637">
    <property type="entry name" value="Phosphohistidine_dom_sf"/>
</dbReference>
<dbReference type="Gene3D" id="3.50.30.10">
    <property type="entry name" value="Phosphohistidine domain"/>
    <property type="match status" value="1"/>
</dbReference>
<evidence type="ECO:0000313" key="4">
    <source>
        <dbReference type="Proteomes" id="UP000315750"/>
    </source>
</evidence>
<dbReference type="EMBL" id="CP036278">
    <property type="protein sequence ID" value="QDU55100.1"/>
    <property type="molecule type" value="Genomic_DNA"/>
</dbReference>
<keyword evidence="3" id="KW-0670">Pyruvate</keyword>
<dbReference type="Gene3D" id="3.30.470.20">
    <property type="entry name" value="ATP-grasp fold, B domain"/>
    <property type="match status" value="1"/>
</dbReference>
<dbReference type="RefSeq" id="WP_145245999.1">
    <property type="nucleotide sequence ID" value="NZ_CP036278.1"/>
</dbReference>
<evidence type="ECO:0000313" key="3">
    <source>
        <dbReference type="EMBL" id="QDU55100.1"/>
    </source>
</evidence>
<evidence type="ECO:0000259" key="2">
    <source>
        <dbReference type="Pfam" id="PF01326"/>
    </source>
</evidence>
<sequence length="921" mass="103687">MVNSPDSSPLLVTPQLPTTDVLLVGGKGLRLLDLTAAGFQVPSFVVVPASAAANALEADTQLASLLDELQKLTPESQQLAELAERIRQRIVELPLPSELEQALDKSVESMAPSHLAVRSSAVDEDAADLSFAGLHDSFLFQQGVEQVRQAVKRVWASAYNERALAYRLGHAGQRGIRVVPMAVVVQQMIDARTSGVAFTCHPATYDTSKVVVSSLWGAGEGLVSEGLDADTFVVDKQTNAITSELAEKPERMVLDAATNAGLRREPTPSELRTHASLTESEIGHVTQLAIDLENRYRQPQDLEFCFDHAGELYLLQARPVAGVPEYGPAAGHPLLWDNSNIIESYSGVTSPMTFSFIRRAYTIVYHCFAEVMGISQDVVRQNRGTFENMLGLLRGRVYYNLKNWYRLIRLFPGYQYNSRAMESMMGVKEAFTLDEPEPEASFFNKWFVEFPKLIALLVRSTWNFARIKTIVGRFESNFHEHYDRWRKMDFESLPPHELMKLYYEMESALLWNWKAPIINDFYVMIYFGLLRKLSKNWCKDESDSLGNDLVCGEPGIESAEPAKFLLRLAQQSSGNPELREMILHDPVESLPARVASRDDCQAFEAEMQRYLDLYGFRCMNELKLEEYSLRDRPHVVYQMLRNYLALDDPAALDVAAMHRREQQIRSTAEQRAAESLKGKPIKRWLFTRVLKRARLGVKNRENMRFARTRIYGVVRELLRAMGGRLAEEQLLENREDVFYLTLDEVWDYVKGTAVTTDLAELAGLRRREFDRYRDELPAPDERFTTHGMVYHRNEFRQPEDLATTSDDSQLRGIGVCAGEVTAEVKVIANPSDNVQLAREILVAERTDPGWVPLYPAVSGILIERGSVLSHSAVVAREMGIPTVVGIRGLLHRVKSGDTVHMNGKSGVVEVIDTGSDSATQS</sequence>
<protein>
    <submittedName>
        <fullName evidence="3">Phosphoenolpyruvate synthase</fullName>
        <ecNumber evidence="3">2.7.9.2</ecNumber>
    </submittedName>
</protein>
<organism evidence="3 4">
    <name type="scientific">Aeoliella mucimassa</name>
    <dbReference type="NCBI Taxonomy" id="2527972"/>
    <lineage>
        <taxon>Bacteria</taxon>
        <taxon>Pseudomonadati</taxon>
        <taxon>Planctomycetota</taxon>
        <taxon>Planctomycetia</taxon>
        <taxon>Pirellulales</taxon>
        <taxon>Lacipirellulaceae</taxon>
        <taxon>Aeoliella</taxon>
    </lineage>
</organism>
<dbReference type="PANTHER" id="PTHR43615:SF1">
    <property type="entry name" value="PPDK_N DOMAIN-CONTAINING PROTEIN"/>
    <property type="match status" value="1"/>
</dbReference>
<keyword evidence="4" id="KW-1185">Reference proteome</keyword>
<feature type="domain" description="PEP-utilising enzyme mobile" evidence="1">
    <location>
        <begin position="838"/>
        <end position="906"/>
    </location>
</feature>
<name>A0A518AK39_9BACT</name>
<gene>
    <name evidence="3" type="primary">ppsA</name>
    <name evidence="3" type="ORF">Pan181_12860</name>
</gene>
<evidence type="ECO:0000259" key="1">
    <source>
        <dbReference type="Pfam" id="PF00391"/>
    </source>
</evidence>
<keyword evidence="3" id="KW-0808">Transferase</keyword>
<dbReference type="Gene3D" id="3.30.1490.20">
    <property type="entry name" value="ATP-grasp fold, A domain"/>
    <property type="match status" value="1"/>
</dbReference>
<dbReference type="InterPro" id="IPR002192">
    <property type="entry name" value="PPDK_AMP/ATP-bd"/>
</dbReference>
<dbReference type="GO" id="GO:0008986">
    <property type="term" value="F:pyruvate, water dikinase activity"/>
    <property type="evidence" value="ECO:0007669"/>
    <property type="project" value="UniProtKB-EC"/>
</dbReference>
<dbReference type="OrthoDB" id="9765468at2"/>
<dbReference type="AlphaFoldDB" id="A0A518AK39"/>
<dbReference type="InterPro" id="IPR013815">
    <property type="entry name" value="ATP_grasp_subdomain_1"/>
</dbReference>
<dbReference type="Pfam" id="PF01326">
    <property type="entry name" value="PPDK_N"/>
    <property type="match status" value="1"/>
</dbReference>